<feature type="coiled-coil region" evidence="1">
    <location>
        <begin position="58"/>
        <end position="96"/>
    </location>
</feature>
<keyword evidence="4" id="KW-1185">Reference proteome</keyword>
<evidence type="ECO:0000256" key="2">
    <source>
        <dbReference type="SAM" id="Phobius"/>
    </source>
</evidence>
<evidence type="ECO:0000256" key="1">
    <source>
        <dbReference type="SAM" id="Coils"/>
    </source>
</evidence>
<dbReference type="EMBL" id="AP028907">
    <property type="protein sequence ID" value="BES80459.1"/>
    <property type="molecule type" value="Genomic_DNA"/>
</dbReference>
<keyword evidence="2" id="KW-1133">Transmembrane helix</keyword>
<sequence length="126" mass="14588">MESLASKLLREARERPEEWRRLAERIAADIAGDERLRLALLNAVLRETATRRDIAELRAEIDREIDLLRGDFEKLRGEVEGLRRELREEMKELRSLYKWIIGLLVALMASLIGLVLPITLRALGLM</sequence>
<reference evidence="3 4" key="1">
    <citation type="submission" date="2023-09" db="EMBL/GenBank/DDBJ databases">
        <title>Pyrofollis japonicus gen. nov. sp. nov., a novel member of the family Pyrodictiaceae isolated from the Iheya North hydrothermal field.</title>
        <authorList>
            <person name="Miyazaki U."/>
            <person name="Sanari M."/>
            <person name="Tame A."/>
            <person name="Kitajima M."/>
            <person name="Okamoto A."/>
            <person name="Sawayama S."/>
            <person name="Miyazaki J."/>
            <person name="Takai K."/>
            <person name="Nakagawa S."/>
        </authorList>
    </citation>
    <scope>NUCLEOTIDE SEQUENCE [LARGE SCALE GENOMIC DNA]</scope>
    <source>
        <strain evidence="3 4">AV2</strain>
    </source>
</reference>
<evidence type="ECO:0008006" key="5">
    <source>
        <dbReference type="Google" id="ProtNLM"/>
    </source>
</evidence>
<gene>
    <name evidence="3" type="ORF">PABY_00260</name>
</gene>
<accession>A0ABN6ZM19</accession>
<dbReference type="GeneID" id="89288050"/>
<feature type="transmembrane region" description="Helical" evidence="2">
    <location>
        <begin position="96"/>
        <end position="120"/>
    </location>
</feature>
<dbReference type="Proteomes" id="UP001341135">
    <property type="component" value="Chromosome"/>
</dbReference>
<proteinExistence type="predicted"/>
<organism evidence="3 4">
    <name type="scientific">Pyrodictium abyssi</name>
    <dbReference type="NCBI Taxonomy" id="54256"/>
    <lineage>
        <taxon>Archaea</taxon>
        <taxon>Thermoproteota</taxon>
        <taxon>Thermoprotei</taxon>
        <taxon>Desulfurococcales</taxon>
        <taxon>Pyrodictiaceae</taxon>
        <taxon>Pyrodictium</taxon>
    </lineage>
</organism>
<dbReference type="RefSeq" id="WP_338250723.1">
    <property type="nucleotide sequence ID" value="NZ_AP028907.1"/>
</dbReference>
<keyword evidence="2" id="KW-0812">Transmembrane</keyword>
<keyword evidence="1" id="KW-0175">Coiled coil</keyword>
<evidence type="ECO:0000313" key="3">
    <source>
        <dbReference type="EMBL" id="BES80459.1"/>
    </source>
</evidence>
<evidence type="ECO:0000313" key="4">
    <source>
        <dbReference type="Proteomes" id="UP001341135"/>
    </source>
</evidence>
<name>A0ABN6ZM19_9CREN</name>
<protein>
    <recommendedName>
        <fullName evidence="5">DUF1640 domain-containing protein</fullName>
    </recommendedName>
</protein>
<keyword evidence="2" id="KW-0472">Membrane</keyword>